<protein>
    <submittedName>
        <fullName evidence="1">Uncharacterized protein</fullName>
    </submittedName>
</protein>
<dbReference type="AlphaFoldDB" id="A0A5B7EPG6"/>
<keyword evidence="2" id="KW-1185">Reference proteome</keyword>
<proteinExistence type="predicted"/>
<gene>
    <name evidence="1" type="ORF">E2C01_029476</name>
</gene>
<name>A0A5B7EPG6_PORTR</name>
<dbReference type="EMBL" id="VSRR010003412">
    <property type="protein sequence ID" value="MPC36032.1"/>
    <property type="molecule type" value="Genomic_DNA"/>
</dbReference>
<dbReference type="Proteomes" id="UP000324222">
    <property type="component" value="Unassembled WGS sequence"/>
</dbReference>
<accession>A0A5B7EPG6</accession>
<sequence length="75" mass="8122">MVKICPGDEEVKWRCLLSYTMYSWRRLPGSSFMGGAADTCSAFSALILDIANDLCDIILAHVDACGGGCNNDDDE</sequence>
<evidence type="ECO:0000313" key="2">
    <source>
        <dbReference type="Proteomes" id="UP000324222"/>
    </source>
</evidence>
<comment type="caution">
    <text evidence="1">The sequence shown here is derived from an EMBL/GenBank/DDBJ whole genome shotgun (WGS) entry which is preliminary data.</text>
</comment>
<reference evidence="1 2" key="1">
    <citation type="submission" date="2019-05" db="EMBL/GenBank/DDBJ databases">
        <title>Another draft genome of Portunus trituberculatus and its Hox gene families provides insights of decapod evolution.</title>
        <authorList>
            <person name="Jeong J.-H."/>
            <person name="Song I."/>
            <person name="Kim S."/>
            <person name="Choi T."/>
            <person name="Kim D."/>
            <person name="Ryu S."/>
            <person name="Kim W."/>
        </authorList>
    </citation>
    <scope>NUCLEOTIDE SEQUENCE [LARGE SCALE GENOMIC DNA]</scope>
    <source>
        <tissue evidence="1">Muscle</tissue>
    </source>
</reference>
<organism evidence="1 2">
    <name type="scientific">Portunus trituberculatus</name>
    <name type="common">Swimming crab</name>
    <name type="synonym">Neptunus trituberculatus</name>
    <dbReference type="NCBI Taxonomy" id="210409"/>
    <lineage>
        <taxon>Eukaryota</taxon>
        <taxon>Metazoa</taxon>
        <taxon>Ecdysozoa</taxon>
        <taxon>Arthropoda</taxon>
        <taxon>Crustacea</taxon>
        <taxon>Multicrustacea</taxon>
        <taxon>Malacostraca</taxon>
        <taxon>Eumalacostraca</taxon>
        <taxon>Eucarida</taxon>
        <taxon>Decapoda</taxon>
        <taxon>Pleocyemata</taxon>
        <taxon>Brachyura</taxon>
        <taxon>Eubrachyura</taxon>
        <taxon>Portunoidea</taxon>
        <taxon>Portunidae</taxon>
        <taxon>Portuninae</taxon>
        <taxon>Portunus</taxon>
    </lineage>
</organism>
<evidence type="ECO:0000313" key="1">
    <source>
        <dbReference type="EMBL" id="MPC36032.1"/>
    </source>
</evidence>